<protein>
    <submittedName>
        <fullName evidence="1">Uncharacterized protein</fullName>
    </submittedName>
</protein>
<gene>
    <name evidence="1" type="ORF">B0J12DRAFT_551382</name>
</gene>
<proteinExistence type="predicted"/>
<comment type="caution">
    <text evidence="1">The sequence shown here is derived from an EMBL/GenBank/DDBJ whole genome shotgun (WGS) entry which is preliminary data.</text>
</comment>
<evidence type="ECO:0000313" key="1">
    <source>
        <dbReference type="EMBL" id="KAH7021694.1"/>
    </source>
</evidence>
<name>A0ABQ8FSD3_9PEZI</name>
<keyword evidence="2" id="KW-1185">Reference proteome</keyword>
<organism evidence="1 2">
    <name type="scientific">Macrophomina phaseolina</name>
    <dbReference type="NCBI Taxonomy" id="35725"/>
    <lineage>
        <taxon>Eukaryota</taxon>
        <taxon>Fungi</taxon>
        <taxon>Dikarya</taxon>
        <taxon>Ascomycota</taxon>
        <taxon>Pezizomycotina</taxon>
        <taxon>Dothideomycetes</taxon>
        <taxon>Dothideomycetes incertae sedis</taxon>
        <taxon>Botryosphaeriales</taxon>
        <taxon>Botryosphaeriaceae</taxon>
        <taxon>Macrophomina</taxon>
    </lineage>
</organism>
<evidence type="ECO:0000313" key="2">
    <source>
        <dbReference type="Proteomes" id="UP000774617"/>
    </source>
</evidence>
<sequence length="287" mass="33272">CRFYFPRDVHEGPHVTRSLNPTYHKYDGPRNDQWLNNFNRVISLGWLANTDVSPCTGSQAVLNYIAKYCSKAETKSASYKDILAKVLPQVSTQYRLLSLVSKVMNRLLGERDWSAQEVSHLLLNLPLQQGSRNVLNVDCRPEHEQPVGFGIEGGETRHTKTLLQKFKERDQTIEWLRHLTYLDFLQNINFAGASSNRWTRRSRAKPRVLNYFPRYSPGPNGPDYEDWCRVKMMLHHDFSGLDALMSYHCPANSWSQAWNHCVQLHPGPYQPDYLNQLSLTAEDDEFE</sequence>
<dbReference type="Proteomes" id="UP000774617">
    <property type="component" value="Unassembled WGS sequence"/>
</dbReference>
<accession>A0ABQ8FSD3</accession>
<dbReference type="EMBL" id="JAGTJR010000065">
    <property type="protein sequence ID" value="KAH7021694.1"/>
    <property type="molecule type" value="Genomic_DNA"/>
</dbReference>
<feature type="non-terminal residue" evidence="1">
    <location>
        <position position="287"/>
    </location>
</feature>
<reference evidence="1 2" key="1">
    <citation type="journal article" date="2021" name="Nat. Commun.">
        <title>Genetic determinants of endophytism in the Arabidopsis root mycobiome.</title>
        <authorList>
            <person name="Mesny F."/>
            <person name="Miyauchi S."/>
            <person name="Thiergart T."/>
            <person name="Pickel B."/>
            <person name="Atanasova L."/>
            <person name="Karlsson M."/>
            <person name="Huettel B."/>
            <person name="Barry K.W."/>
            <person name="Haridas S."/>
            <person name="Chen C."/>
            <person name="Bauer D."/>
            <person name="Andreopoulos W."/>
            <person name="Pangilinan J."/>
            <person name="LaButti K."/>
            <person name="Riley R."/>
            <person name="Lipzen A."/>
            <person name="Clum A."/>
            <person name="Drula E."/>
            <person name="Henrissat B."/>
            <person name="Kohler A."/>
            <person name="Grigoriev I.V."/>
            <person name="Martin F.M."/>
            <person name="Hacquard S."/>
        </authorList>
    </citation>
    <scope>NUCLEOTIDE SEQUENCE [LARGE SCALE GENOMIC DNA]</scope>
    <source>
        <strain evidence="1 2">MPI-SDFR-AT-0080</strain>
    </source>
</reference>
<feature type="non-terminal residue" evidence="1">
    <location>
        <position position="1"/>
    </location>
</feature>